<proteinExistence type="predicted"/>
<dbReference type="Gene3D" id="3.40.50.1110">
    <property type="entry name" value="SGNH hydrolase"/>
    <property type="match status" value="1"/>
</dbReference>
<evidence type="ECO:0000313" key="2">
    <source>
        <dbReference type="EMBL" id="NYF78568.1"/>
    </source>
</evidence>
<comment type="caution">
    <text evidence="2">The sequence shown here is derived from an EMBL/GenBank/DDBJ whole genome shotgun (WGS) entry which is preliminary data.</text>
</comment>
<dbReference type="SUPFAM" id="SSF49899">
    <property type="entry name" value="Concanavalin A-like lectins/glucanases"/>
    <property type="match status" value="1"/>
</dbReference>
<keyword evidence="3" id="KW-1185">Reference proteome</keyword>
<feature type="domain" description="SGNH hydrolase-type esterase" evidence="1">
    <location>
        <begin position="1240"/>
        <end position="1415"/>
    </location>
</feature>
<dbReference type="EMBL" id="JACCCW010000001">
    <property type="protein sequence ID" value="NYF78568.1"/>
    <property type="molecule type" value="Genomic_DNA"/>
</dbReference>
<dbReference type="InterPro" id="IPR013320">
    <property type="entry name" value="ConA-like_dom_sf"/>
</dbReference>
<dbReference type="SUPFAM" id="SSF52266">
    <property type="entry name" value="SGNH hydrolase"/>
    <property type="match status" value="1"/>
</dbReference>
<organism evidence="2 3">
    <name type="scientific">Granulicella arctica</name>
    <dbReference type="NCBI Taxonomy" id="940613"/>
    <lineage>
        <taxon>Bacteria</taxon>
        <taxon>Pseudomonadati</taxon>
        <taxon>Acidobacteriota</taxon>
        <taxon>Terriglobia</taxon>
        <taxon>Terriglobales</taxon>
        <taxon>Acidobacteriaceae</taxon>
        <taxon>Granulicella</taxon>
    </lineage>
</organism>
<dbReference type="InterPro" id="IPR013830">
    <property type="entry name" value="SGNH_hydro"/>
</dbReference>
<evidence type="ECO:0000313" key="3">
    <source>
        <dbReference type="Proteomes" id="UP000589520"/>
    </source>
</evidence>
<dbReference type="RefSeq" id="WP_179488078.1">
    <property type="nucleotide sequence ID" value="NZ_JACCCW010000001.1"/>
</dbReference>
<gene>
    <name evidence="2" type="ORF">HDF17_000855</name>
</gene>
<protein>
    <submittedName>
        <fullName evidence="2">Lysophospholipase L1-like esterase</fullName>
    </submittedName>
</protein>
<dbReference type="InterPro" id="IPR036514">
    <property type="entry name" value="SGNH_hydro_sf"/>
</dbReference>
<evidence type="ECO:0000259" key="1">
    <source>
        <dbReference type="Pfam" id="PF13472"/>
    </source>
</evidence>
<dbReference type="Proteomes" id="UP000589520">
    <property type="component" value="Unassembled WGS sequence"/>
</dbReference>
<accession>A0A7Y9TRX9</accession>
<sequence length="1530" mass="157547">MSWKHWIPRGWTLVVVLLTAMMMTTGPGTALLAQVITTQVADTVYRADGSTATGTVVISWPEFTTATGQSVPAGSTSATIATGGVLSVQLAPNAGSNPMGSYYTVVYHLDDGSTSKEYWVVPASTSPVQVSAIRSTVLPASVAMQTVSKSYVDTAIAAAVSGVPLDSSTPYVEKAGDTMTGPLVLSGDPVSATQAADKNYVDTSVQAVAAGVGQKVSLVPQATQTVVQPTGSLLQVNNLNGVEYATQYVTGNGNNGIVNATSSTDCASGCEVKVAAAYNTKESYAPTTWNNQTHIEDARLGGRYDAFLNPGIVGETIAQTIDLVSTQNTGISGQTVVQTVPNAIALDLSMEAPTGGSNLFPQSIEPTVPYFKSNFLVQHTSGTFNTMGQHILDGKVIYCYGVGDCLIGAQFMYASGGFRDEADEASHPFDLSFIEDPQVFTGTCTSGCTTGSTSVMVTSTAAAGTQGEGRYLIDKNPTNVISSGILTGGTSGAPYPTAAFSGTSFPISVFFSTAQLAPSQTNNVAPGTVTLPIATSGVTTGFATNTAAAPSATGIACVVDQDPVGGNLPHNYEMATYTVVDGTHFQLALKKVHTSGSTIAIGGLCGYGLEQTVDTHNGLRQVFPVVGSFSSTGLYYAGQLTPIVGVMNQTSAYINVSGTIVSAVRNNNVVTLTASGNFAEDVNGLTMTVAGVTDSSYNGTFSVTTTSANTLTYTQTGTNSTSSGGTVSIVTGGFALYPMAEVLGVLNPTTKLVDGQMTLAPNTVAWATGDAIEQPHYYEEKVSPDTEYISQSVPRPEASLAGGINYQGYNSQGLSGWQIANSTPASNYIGAGGTLLAPYAAYVAKGAWQQSMVLDAGSTSVFNIHCSYHGCGRWNSTYDLFDLYSNTGVETIRFMPQSSILNVTMRGTTYQFTPQAFTAGTINATTVNATTINGSVSGNSITSGAVAAAYLPLLGASGTTHAPGIVPDPGATSGTTHFLREDGTWSVPVGSAVSAGLLSGASADYNFLQGSGTTITDSTGNGNTGTLSTTAAPTWTATGLAFVPGQGVSLPATLNGTQTYFMGLYINPLTAGTQTINQYPVLLSSSAGGSGFNFMYSYTPSANGGFISNAYAPTLYVNSQAATITPNLLSGFHVLAAVLGTGSGNTDHIYIDGVEVANYTRQGTSAGTQTTGNLFLGSSAVSPWATSGFNGTMYRLRTYATQLSASTVQSVSLAIANEIASRGVPVSPVNIPLATPQLQAIGDSITYGQGVTTPWPSLLGLTNQPAYTITDWGITGITLSAINGSDPNRAALRCHSSSGPSVAVVFAGTNDFAIMPTSATALFANMMGEVQTMKQAGCRVFVGTMLSRTGNDVSSNTLDSDKDAYDALILAQAKAGGADGIIDFAANPLLGADGANANTSFQSDHIHPTQAGQQLLANAASNALNYYFGYNETNPHVVTTLGYSMTAADGYLSLSGLTDAGTLTLPDCTGQSGAAYRINNPQSSYAVSVVPLNSSQLINGLSTVTVPSNTTLTLRDVPNPKTVSGCHWEM</sequence>
<dbReference type="GO" id="GO:0016788">
    <property type="term" value="F:hydrolase activity, acting on ester bonds"/>
    <property type="evidence" value="ECO:0007669"/>
    <property type="project" value="UniProtKB-ARBA"/>
</dbReference>
<dbReference type="Gene3D" id="2.60.120.200">
    <property type="match status" value="1"/>
</dbReference>
<reference evidence="2 3" key="1">
    <citation type="submission" date="2020-07" db="EMBL/GenBank/DDBJ databases">
        <title>Genomic Encyclopedia of Type Strains, Phase IV (KMG-V): Genome sequencing to study the core and pangenomes of soil and plant-associated prokaryotes.</title>
        <authorList>
            <person name="Whitman W."/>
        </authorList>
    </citation>
    <scope>NUCLEOTIDE SEQUENCE [LARGE SCALE GENOMIC DNA]</scope>
    <source>
        <strain evidence="2 3">X4EP2</strain>
    </source>
</reference>
<name>A0A7Y9TRX9_9BACT</name>
<dbReference type="CDD" id="cd00229">
    <property type="entry name" value="SGNH_hydrolase"/>
    <property type="match status" value="1"/>
</dbReference>
<dbReference type="Pfam" id="PF13472">
    <property type="entry name" value="Lipase_GDSL_2"/>
    <property type="match status" value="1"/>
</dbReference>